<sequence>MTVVEPRPVVHRPGRLGRFATAAGRAAAIGLPTAGVALGVAHVVAAALGRPQTAPVLAVGSTVIDATPRPLKDFAIREFGTHDKVVLLSGVYLLLVLFAVGLGAVAGRRRAVGYAGLAVFVGIGVVAVVTRPASTGIDALPTLVGGVVAAVALIVQLRFSQTTTAADAARPRLLNRRQFLVTTGAAAAVAASAGAGGVALGRTNTPGSRSRAAVRLPAPADPAPALPAGVLTTMPGGSAFVTANRDFYRVDTALTVPQIDANAWRLTVHGAVDRPATFTFDDLLRRPMRERDITLNCVSNEVGGPYVGTARWLGVPLAPLLREAGMRAGADQLVSRSTDGMTIGTPLDAVLDGRDAMLVVGMNGEPLPLEHGFPVRLLVPGLYGYVGACKWLTDLEVTTFDAFDAYWVRRGWAARAPVKTASRIDTPRPLTTIAPGQVRIAGVAWAQRRGISAVDVSVDNGQWQPAQLADGPSPDTWRQWVLRWDATPGLHTIRVRATDGRGDTQPEARAGTFPDGATGWHTISVTVSG</sequence>
<feature type="transmembrane region" description="Helical" evidence="1">
    <location>
        <begin position="85"/>
        <end position="105"/>
    </location>
</feature>
<dbReference type="Proteomes" id="UP000612585">
    <property type="component" value="Unassembled WGS sequence"/>
</dbReference>
<dbReference type="GO" id="GO:0043546">
    <property type="term" value="F:molybdopterin cofactor binding"/>
    <property type="evidence" value="ECO:0007669"/>
    <property type="project" value="TreeGrafter"/>
</dbReference>
<evidence type="ECO:0000313" key="4">
    <source>
        <dbReference type="Proteomes" id="UP000612585"/>
    </source>
</evidence>
<dbReference type="AlphaFoldDB" id="A0A8J3Z8V5"/>
<reference evidence="3" key="1">
    <citation type="submission" date="2021-01" db="EMBL/GenBank/DDBJ databases">
        <title>Whole genome shotgun sequence of Virgisporangium aurantiacum NBRC 16421.</title>
        <authorList>
            <person name="Komaki H."/>
            <person name="Tamura T."/>
        </authorList>
    </citation>
    <scope>NUCLEOTIDE SEQUENCE</scope>
    <source>
        <strain evidence="3">NBRC 16421</strain>
    </source>
</reference>
<dbReference type="InterPro" id="IPR036374">
    <property type="entry name" value="OxRdtase_Mopterin-bd_sf"/>
</dbReference>
<dbReference type="SUPFAM" id="SSF56524">
    <property type="entry name" value="Oxidoreductase molybdopterin-binding domain"/>
    <property type="match status" value="1"/>
</dbReference>
<feature type="transmembrane region" description="Helical" evidence="1">
    <location>
        <begin position="139"/>
        <end position="159"/>
    </location>
</feature>
<organism evidence="3 4">
    <name type="scientific">Virgisporangium aurantiacum</name>
    <dbReference type="NCBI Taxonomy" id="175570"/>
    <lineage>
        <taxon>Bacteria</taxon>
        <taxon>Bacillati</taxon>
        <taxon>Actinomycetota</taxon>
        <taxon>Actinomycetes</taxon>
        <taxon>Micromonosporales</taxon>
        <taxon>Micromonosporaceae</taxon>
        <taxon>Virgisporangium</taxon>
    </lineage>
</organism>
<dbReference type="PANTHER" id="PTHR19372:SF7">
    <property type="entry name" value="SULFITE OXIDASE, MITOCHONDRIAL"/>
    <property type="match status" value="1"/>
</dbReference>
<dbReference type="PANTHER" id="PTHR19372">
    <property type="entry name" value="SULFITE REDUCTASE"/>
    <property type="match status" value="1"/>
</dbReference>
<evidence type="ECO:0000256" key="1">
    <source>
        <dbReference type="SAM" id="Phobius"/>
    </source>
</evidence>
<keyword evidence="1" id="KW-0472">Membrane</keyword>
<feature type="domain" description="Oxidoreductase molybdopterin-binding" evidence="2">
    <location>
        <begin position="254"/>
        <end position="407"/>
    </location>
</feature>
<name>A0A8J3Z8V5_9ACTN</name>
<dbReference type="InterPro" id="IPR000572">
    <property type="entry name" value="OxRdtase_Mopterin-bd_dom"/>
</dbReference>
<dbReference type="InterPro" id="IPR014756">
    <property type="entry name" value="Ig_E-set"/>
</dbReference>
<evidence type="ECO:0000313" key="3">
    <source>
        <dbReference type="EMBL" id="GIJ57065.1"/>
    </source>
</evidence>
<accession>A0A8J3Z8V5</accession>
<dbReference type="Gene3D" id="3.90.420.10">
    <property type="entry name" value="Oxidoreductase, molybdopterin-binding domain"/>
    <property type="match status" value="1"/>
</dbReference>
<dbReference type="SUPFAM" id="SSF81296">
    <property type="entry name" value="E set domains"/>
    <property type="match status" value="1"/>
</dbReference>
<gene>
    <name evidence="3" type="ORF">Vau01_045810</name>
</gene>
<dbReference type="CDD" id="cd02110">
    <property type="entry name" value="SO_family_Moco_dimer"/>
    <property type="match status" value="1"/>
</dbReference>
<dbReference type="GO" id="GO:0020037">
    <property type="term" value="F:heme binding"/>
    <property type="evidence" value="ECO:0007669"/>
    <property type="project" value="TreeGrafter"/>
</dbReference>
<evidence type="ECO:0000259" key="2">
    <source>
        <dbReference type="Pfam" id="PF00174"/>
    </source>
</evidence>
<dbReference type="GO" id="GO:0006790">
    <property type="term" value="P:sulfur compound metabolic process"/>
    <property type="evidence" value="ECO:0007669"/>
    <property type="project" value="TreeGrafter"/>
</dbReference>
<feature type="transmembrane region" description="Helical" evidence="1">
    <location>
        <begin position="112"/>
        <end position="133"/>
    </location>
</feature>
<comment type="caution">
    <text evidence="3">The sequence shown here is derived from an EMBL/GenBank/DDBJ whole genome shotgun (WGS) entry which is preliminary data.</text>
</comment>
<proteinExistence type="predicted"/>
<protein>
    <submittedName>
        <fullName evidence="3">Oxidoreductase</fullName>
    </submittedName>
</protein>
<dbReference type="RefSeq" id="WP_203996125.1">
    <property type="nucleotide sequence ID" value="NZ_BOPG01000028.1"/>
</dbReference>
<keyword evidence="1" id="KW-0812">Transmembrane</keyword>
<dbReference type="GO" id="GO:0008482">
    <property type="term" value="F:sulfite oxidase activity"/>
    <property type="evidence" value="ECO:0007669"/>
    <property type="project" value="TreeGrafter"/>
</dbReference>
<keyword evidence="1" id="KW-1133">Transmembrane helix</keyword>
<dbReference type="Gene3D" id="2.60.40.650">
    <property type="match status" value="1"/>
</dbReference>
<dbReference type="EMBL" id="BOPG01000028">
    <property type="protein sequence ID" value="GIJ57065.1"/>
    <property type="molecule type" value="Genomic_DNA"/>
</dbReference>
<keyword evidence="4" id="KW-1185">Reference proteome</keyword>
<feature type="transmembrane region" description="Helical" evidence="1">
    <location>
        <begin position="179"/>
        <end position="201"/>
    </location>
</feature>
<dbReference type="Pfam" id="PF00174">
    <property type="entry name" value="Oxidored_molyb"/>
    <property type="match status" value="1"/>
</dbReference>